<dbReference type="EMBL" id="CAWUPB010001173">
    <property type="protein sequence ID" value="CAK7347389.1"/>
    <property type="molecule type" value="Genomic_DNA"/>
</dbReference>
<protein>
    <submittedName>
        <fullName evidence="2">Uncharacterized protein</fullName>
    </submittedName>
</protein>
<sequence>MSHNEVVHSNVSVPFSWEQKPGVSKAAHQEVRPVDTWHFKLKLPPPPCASKIPRFPFDDNVQVPLIPSALLTPSSSSKKAIRTQEDPFLRAYKKCAGYPINGKLSSDSKTDQGRPKIGRKNGGGRSSSLSCKYSCSVADDNLVRTFQFSTPISKSEGAGKGRLMASRFASQ</sequence>
<evidence type="ECO:0000313" key="2">
    <source>
        <dbReference type="EMBL" id="CAK7347389.1"/>
    </source>
</evidence>
<comment type="caution">
    <text evidence="2">The sequence shown here is derived from an EMBL/GenBank/DDBJ whole genome shotgun (WGS) entry which is preliminary data.</text>
</comment>
<feature type="region of interest" description="Disordered" evidence="1">
    <location>
        <begin position="152"/>
        <end position="171"/>
    </location>
</feature>
<keyword evidence="3" id="KW-1185">Reference proteome</keyword>
<evidence type="ECO:0000313" key="3">
    <source>
        <dbReference type="Proteomes" id="UP001314170"/>
    </source>
</evidence>
<organism evidence="2 3">
    <name type="scientific">Dovyalis caffra</name>
    <dbReference type="NCBI Taxonomy" id="77055"/>
    <lineage>
        <taxon>Eukaryota</taxon>
        <taxon>Viridiplantae</taxon>
        <taxon>Streptophyta</taxon>
        <taxon>Embryophyta</taxon>
        <taxon>Tracheophyta</taxon>
        <taxon>Spermatophyta</taxon>
        <taxon>Magnoliopsida</taxon>
        <taxon>eudicotyledons</taxon>
        <taxon>Gunneridae</taxon>
        <taxon>Pentapetalae</taxon>
        <taxon>rosids</taxon>
        <taxon>fabids</taxon>
        <taxon>Malpighiales</taxon>
        <taxon>Salicaceae</taxon>
        <taxon>Flacourtieae</taxon>
        <taxon>Dovyalis</taxon>
    </lineage>
</organism>
<dbReference type="PANTHER" id="PTHR33696">
    <property type="entry name" value="T22J18.15-RELATED"/>
    <property type="match status" value="1"/>
</dbReference>
<accession>A0AAV1SC18</accession>
<dbReference type="AlphaFoldDB" id="A0AAV1SC18"/>
<dbReference type="PANTHER" id="PTHR33696:SF23">
    <property type="entry name" value="OS03G0674900 PROTEIN"/>
    <property type="match status" value="1"/>
</dbReference>
<evidence type="ECO:0000256" key="1">
    <source>
        <dbReference type="SAM" id="MobiDB-lite"/>
    </source>
</evidence>
<gene>
    <name evidence="2" type="ORF">DCAF_LOCUS20073</name>
</gene>
<dbReference type="Proteomes" id="UP001314170">
    <property type="component" value="Unassembled WGS sequence"/>
</dbReference>
<reference evidence="2 3" key="1">
    <citation type="submission" date="2024-01" db="EMBL/GenBank/DDBJ databases">
        <authorList>
            <person name="Waweru B."/>
        </authorList>
    </citation>
    <scope>NUCLEOTIDE SEQUENCE [LARGE SCALE GENOMIC DNA]</scope>
</reference>
<name>A0AAV1SC18_9ROSI</name>
<proteinExistence type="predicted"/>
<feature type="region of interest" description="Disordered" evidence="1">
    <location>
        <begin position="100"/>
        <end position="131"/>
    </location>
</feature>